<protein>
    <submittedName>
        <fullName evidence="1">Uncharacterized protein</fullName>
    </submittedName>
</protein>
<sequence>MLFFLAIHLCFLLRVLQRSLNQYLLDILLF</sequence>
<proteinExistence type="predicted"/>
<name>A0A8S5NKT5_9CAUD</name>
<organism evidence="1">
    <name type="scientific">Podoviridae sp. ctsNK10</name>
    <dbReference type="NCBI Taxonomy" id="2826582"/>
    <lineage>
        <taxon>Viruses</taxon>
        <taxon>Duplodnaviria</taxon>
        <taxon>Heunggongvirae</taxon>
        <taxon>Uroviricota</taxon>
        <taxon>Caudoviricetes</taxon>
    </lineage>
</organism>
<accession>A0A8S5NKT5</accession>
<evidence type="ECO:0000313" key="1">
    <source>
        <dbReference type="EMBL" id="DAD95350.1"/>
    </source>
</evidence>
<reference evidence="1" key="1">
    <citation type="journal article" date="2021" name="Proc. Natl. Acad. Sci. U.S.A.">
        <title>A Catalog of Tens of Thousands of Viruses from Human Metagenomes Reveals Hidden Associations with Chronic Diseases.</title>
        <authorList>
            <person name="Tisza M.J."/>
            <person name="Buck C.B."/>
        </authorList>
    </citation>
    <scope>NUCLEOTIDE SEQUENCE</scope>
    <source>
        <strain evidence="1">CtsNK10</strain>
    </source>
</reference>
<dbReference type="EMBL" id="BK015191">
    <property type="protein sequence ID" value="DAD95350.1"/>
    <property type="molecule type" value="Genomic_DNA"/>
</dbReference>